<dbReference type="PANTHER" id="PTHR45527">
    <property type="entry name" value="NONRIBOSOMAL PEPTIDE SYNTHETASE"/>
    <property type="match status" value="1"/>
</dbReference>
<proteinExistence type="predicted"/>
<evidence type="ECO:0000256" key="1">
    <source>
        <dbReference type="ARBA" id="ARBA00022450"/>
    </source>
</evidence>
<keyword evidence="5" id="KW-1185">Reference proteome</keyword>
<gene>
    <name evidence="4" type="ORF">HORIV_14350</name>
</gene>
<name>A0ABN5WPU1_9GAMM</name>
<evidence type="ECO:0000313" key="5">
    <source>
        <dbReference type="Proteomes" id="UP000289555"/>
    </source>
</evidence>
<dbReference type="PROSITE" id="PS50075">
    <property type="entry name" value="CARRIER"/>
    <property type="match status" value="1"/>
</dbReference>
<feature type="domain" description="Carrier" evidence="3">
    <location>
        <begin position="3"/>
        <end position="69"/>
    </location>
</feature>
<dbReference type="InterPro" id="IPR006162">
    <property type="entry name" value="Ppantetheine_attach_site"/>
</dbReference>
<reference evidence="5" key="1">
    <citation type="journal article" date="2019" name="Microbiol. Resour. Announc.">
        <title>Complete Genome Sequence of Halomonas olivaria, a Moderately Halophilic Bacterium Isolated from Olive Processing Effluents, Obtained by Nanopore Sequencing.</title>
        <authorList>
            <person name="Nagata S."/>
            <person name="Ii K.M."/>
            <person name="Tsukimi T."/>
            <person name="Miura M.C."/>
            <person name="Galipon J."/>
            <person name="Arakawa K."/>
        </authorList>
    </citation>
    <scope>NUCLEOTIDE SEQUENCE [LARGE SCALE GENOMIC DNA]</scope>
    <source>
        <strain evidence="5">TYRC17</strain>
    </source>
</reference>
<dbReference type="Gene3D" id="1.10.1200.10">
    <property type="entry name" value="ACP-like"/>
    <property type="match status" value="1"/>
</dbReference>
<dbReference type="InterPro" id="IPR009081">
    <property type="entry name" value="PP-bd_ACP"/>
</dbReference>
<keyword evidence="2" id="KW-0597">Phosphoprotein</keyword>
<keyword evidence="1" id="KW-0596">Phosphopantetheine</keyword>
<dbReference type="PANTHER" id="PTHR45527:SF14">
    <property type="entry name" value="PLIPASTATIN SYNTHASE SUBUNIT B"/>
    <property type="match status" value="1"/>
</dbReference>
<evidence type="ECO:0000259" key="3">
    <source>
        <dbReference type="PROSITE" id="PS50075"/>
    </source>
</evidence>
<evidence type="ECO:0000313" key="4">
    <source>
        <dbReference type="EMBL" id="BBI49014.1"/>
    </source>
</evidence>
<dbReference type="EMBL" id="AP019416">
    <property type="protein sequence ID" value="BBI49014.1"/>
    <property type="molecule type" value="Genomic_DNA"/>
</dbReference>
<dbReference type="Pfam" id="PF00550">
    <property type="entry name" value="PP-binding"/>
    <property type="match status" value="1"/>
</dbReference>
<dbReference type="Proteomes" id="UP000289555">
    <property type="component" value="Chromosome"/>
</dbReference>
<accession>A0ABN5WPU1</accession>
<dbReference type="SUPFAM" id="SSF47336">
    <property type="entry name" value="ACP-like"/>
    <property type="match status" value="1"/>
</dbReference>
<protein>
    <recommendedName>
        <fullName evidence="3">Carrier domain-containing protein</fullName>
    </recommendedName>
</protein>
<evidence type="ECO:0000256" key="2">
    <source>
        <dbReference type="ARBA" id="ARBA00022553"/>
    </source>
</evidence>
<sequence length="69" mass="7717">MRASQGKSEEALAAIWSEVLCVEQVGRHDNFFELGGHSLLAVQMVARVQADLQVELKISEVFKHPYFAT</sequence>
<dbReference type="PROSITE" id="PS00012">
    <property type="entry name" value="PHOSPHOPANTETHEINE"/>
    <property type="match status" value="1"/>
</dbReference>
<organism evidence="4 5">
    <name type="scientific">Vreelandella olivaria</name>
    <dbReference type="NCBI Taxonomy" id="390919"/>
    <lineage>
        <taxon>Bacteria</taxon>
        <taxon>Pseudomonadati</taxon>
        <taxon>Pseudomonadota</taxon>
        <taxon>Gammaproteobacteria</taxon>
        <taxon>Oceanospirillales</taxon>
        <taxon>Halomonadaceae</taxon>
        <taxon>Vreelandella</taxon>
    </lineage>
</organism>
<dbReference type="InterPro" id="IPR036736">
    <property type="entry name" value="ACP-like_sf"/>
</dbReference>